<evidence type="ECO:0000313" key="4">
    <source>
        <dbReference type="Proteomes" id="UP000176050"/>
    </source>
</evidence>
<dbReference type="GO" id="GO:0016020">
    <property type="term" value="C:membrane"/>
    <property type="evidence" value="ECO:0007669"/>
    <property type="project" value="InterPro"/>
</dbReference>
<dbReference type="Pfam" id="PF01531">
    <property type="entry name" value="Glyco_transf_11"/>
    <property type="match status" value="1"/>
</dbReference>
<proteinExistence type="predicted"/>
<sequence length="284" mass="33553">MIILKDKPGQLCNRLWAFSPFISEALENNTKIKILHFYDYYNYFEDLNTFKSVSFIKNKKALILYNLLFKILNKIPYKFLSHLGIIYDSQNYITEANQNNKLHLINGWSQKKPNKQLKLTDLQKLFRPKDIYANRVDNIFSKKRKVNDLIIGVHIRRGDYKDYRGGKYYYSDLTIINFILQIINEFDKNKKLTFLLCSNEKINIKAYNDVPVFQINNANLIEDLYGLSKCDYIIGPPSTFSMWASFYGQKPLYFLKESTSVIKKDNFSIISKQNHFKNGHIFSH</sequence>
<dbReference type="PANTHER" id="PTHR11927">
    <property type="entry name" value="GALACTOSIDE 2-L-FUCOSYLTRANSFERASE"/>
    <property type="match status" value="1"/>
</dbReference>
<dbReference type="InterPro" id="IPR002516">
    <property type="entry name" value="Glyco_trans_11"/>
</dbReference>
<dbReference type="GO" id="GO:0005975">
    <property type="term" value="P:carbohydrate metabolic process"/>
    <property type="evidence" value="ECO:0007669"/>
    <property type="project" value="InterPro"/>
</dbReference>
<dbReference type="EMBL" id="CP017478">
    <property type="protein sequence ID" value="AOW20916.1"/>
    <property type="molecule type" value="Genomic_DNA"/>
</dbReference>
<dbReference type="STRING" id="1850246.LPB138_09630"/>
<dbReference type="PANTHER" id="PTHR11927:SF9">
    <property type="entry name" value="L-FUCOSYLTRANSFERASE"/>
    <property type="match status" value="1"/>
</dbReference>
<keyword evidence="2" id="KW-0808">Transferase</keyword>
<protein>
    <recommendedName>
        <fullName evidence="5">Glycosyl transferase family 11</fullName>
    </recommendedName>
</protein>
<evidence type="ECO:0000256" key="2">
    <source>
        <dbReference type="ARBA" id="ARBA00022679"/>
    </source>
</evidence>
<dbReference type="GO" id="GO:0008107">
    <property type="term" value="F:galactoside 2-alpha-L-fucosyltransferase activity"/>
    <property type="evidence" value="ECO:0007669"/>
    <property type="project" value="InterPro"/>
</dbReference>
<evidence type="ECO:0000313" key="3">
    <source>
        <dbReference type="EMBL" id="AOW20916.1"/>
    </source>
</evidence>
<dbReference type="OrthoDB" id="639736at2"/>
<keyword evidence="4" id="KW-1185">Reference proteome</keyword>
<dbReference type="Gene3D" id="3.40.50.11350">
    <property type="match status" value="1"/>
</dbReference>
<evidence type="ECO:0008006" key="5">
    <source>
        <dbReference type="Google" id="ProtNLM"/>
    </source>
</evidence>
<dbReference type="KEGG" id="lul:LPB138_09630"/>
<dbReference type="AlphaFoldDB" id="A0A1D8P8L0"/>
<reference evidence="3 4" key="1">
    <citation type="submission" date="2016-10" db="EMBL/GenBank/DDBJ databases">
        <title>Lutibacter sp. LPB0138, isolated from marine gastropod.</title>
        <authorList>
            <person name="Kim E."/>
            <person name="Yi H."/>
        </authorList>
    </citation>
    <scope>NUCLEOTIDE SEQUENCE [LARGE SCALE GENOMIC DNA]</scope>
    <source>
        <strain evidence="3 4">LPB0138</strain>
    </source>
</reference>
<keyword evidence="1" id="KW-0328">Glycosyltransferase</keyword>
<organism evidence="3 4">
    <name type="scientific">Urechidicola croceus</name>
    <dbReference type="NCBI Taxonomy" id="1850246"/>
    <lineage>
        <taxon>Bacteria</taxon>
        <taxon>Pseudomonadati</taxon>
        <taxon>Bacteroidota</taxon>
        <taxon>Flavobacteriia</taxon>
        <taxon>Flavobacteriales</taxon>
        <taxon>Flavobacteriaceae</taxon>
        <taxon>Urechidicola</taxon>
    </lineage>
</organism>
<gene>
    <name evidence="3" type="ORF">LPB138_09630</name>
</gene>
<accession>A0A1D8P8L0</accession>
<name>A0A1D8P8L0_9FLAO</name>
<evidence type="ECO:0000256" key="1">
    <source>
        <dbReference type="ARBA" id="ARBA00022676"/>
    </source>
</evidence>
<dbReference type="Proteomes" id="UP000176050">
    <property type="component" value="Chromosome"/>
</dbReference>
<dbReference type="RefSeq" id="WP_070237080.1">
    <property type="nucleotide sequence ID" value="NZ_CP017478.1"/>
</dbReference>